<dbReference type="SUPFAM" id="SSF46911">
    <property type="entry name" value="Ribosomal protein S18"/>
    <property type="match status" value="1"/>
</dbReference>
<dbReference type="Proteomes" id="UP000092460">
    <property type="component" value="Unassembled WGS sequence"/>
</dbReference>
<evidence type="ECO:0000313" key="4">
    <source>
        <dbReference type="Proteomes" id="UP000092460"/>
    </source>
</evidence>
<dbReference type="EMBL" id="JXJN01024811">
    <property type="status" value="NOT_ANNOTATED_CDS"/>
    <property type="molecule type" value="Genomic_DNA"/>
</dbReference>
<protein>
    <submittedName>
        <fullName evidence="3">Uncharacterized protein</fullName>
    </submittedName>
</protein>
<evidence type="ECO:0000256" key="2">
    <source>
        <dbReference type="ARBA" id="ARBA00023274"/>
    </source>
</evidence>
<dbReference type="AlphaFoldDB" id="A0A1B0C355"/>
<dbReference type="GO" id="GO:0006412">
    <property type="term" value="P:translation"/>
    <property type="evidence" value="ECO:0007669"/>
    <property type="project" value="InterPro"/>
</dbReference>
<name>A0A1B0C355_9MUSC</name>
<dbReference type="EnsemblMetazoa" id="GPPI047830-RA">
    <property type="protein sequence ID" value="GPPI047830-PA"/>
    <property type="gene ID" value="GPPI047830"/>
</dbReference>
<keyword evidence="1" id="KW-0689">Ribosomal protein</keyword>
<evidence type="ECO:0000313" key="3">
    <source>
        <dbReference type="EnsemblMetazoa" id="GPPI047830-PA"/>
    </source>
</evidence>
<dbReference type="InterPro" id="IPR001648">
    <property type="entry name" value="Ribosomal_bS18"/>
</dbReference>
<sequence length="94" mass="10326">MTKRLRGNVISSSFLIEAVMLDGPKFDGCMLPKRITGLCNRQQKRIGSLVTMAQKAGLVGASWNSSSVLLLWLGVISLLKRKRSNLNNSIVPIQ</sequence>
<dbReference type="VEuPathDB" id="VectorBase:GPPI047830"/>
<keyword evidence="4" id="KW-1185">Reference proteome</keyword>
<dbReference type="InterPro" id="IPR036870">
    <property type="entry name" value="Ribosomal_bS18_sf"/>
</dbReference>
<dbReference type="GO" id="GO:1990904">
    <property type="term" value="C:ribonucleoprotein complex"/>
    <property type="evidence" value="ECO:0007669"/>
    <property type="project" value="UniProtKB-KW"/>
</dbReference>
<keyword evidence="2" id="KW-0687">Ribonucleoprotein</keyword>
<evidence type="ECO:0000256" key="1">
    <source>
        <dbReference type="ARBA" id="ARBA00022980"/>
    </source>
</evidence>
<reference evidence="4" key="1">
    <citation type="submission" date="2015-01" db="EMBL/GenBank/DDBJ databases">
        <authorList>
            <person name="Aksoy S."/>
            <person name="Warren W."/>
            <person name="Wilson R.K."/>
        </authorList>
    </citation>
    <scope>NUCLEOTIDE SEQUENCE [LARGE SCALE GENOMIC DNA]</scope>
    <source>
        <strain evidence="4">IAEA</strain>
    </source>
</reference>
<dbReference type="GO" id="GO:0003735">
    <property type="term" value="F:structural constituent of ribosome"/>
    <property type="evidence" value="ECO:0007669"/>
    <property type="project" value="InterPro"/>
</dbReference>
<accession>A0A1B0C355</accession>
<proteinExistence type="predicted"/>
<dbReference type="STRING" id="67801.A0A1B0C355"/>
<dbReference type="Pfam" id="PF01084">
    <property type="entry name" value="Ribosomal_S18"/>
    <property type="match status" value="1"/>
</dbReference>
<organism evidence="3 4">
    <name type="scientific">Glossina palpalis gambiensis</name>
    <dbReference type="NCBI Taxonomy" id="67801"/>
    <lineage>
        <taxon>Eukaryota</taxon>
        <taxon>Metazoa</taxon>
        <taxon>Ecdysozoa</taxon>
        <taxon>Arthropoda</taxon>
        <taxon>Hexapoda</taxon>
        <taxon>Insecta</taxon>
        <taxon>Pterygota</taxon>
        <taxon>Neoptera</taxon>
        <taxon>Endopterygota</taxon>
        <taxon>Diptera</taxon>
        <taxon>Brachycera</taxon>
        <taxon>Muscomorpha</taxon>
        <taxon>Hippoboscoidea</taxon>
        <taxon>Glossinidae</taxon>
        <taxon>Glossina</taxon>
    </lineage>
</organism>
<dbReference type="GO" id="GO:0005840">
    <property type="term" value="C:ribosome"/>
    <property type="evidence" value="ECO:0007669"/>
    <property type="project" value="UniProtKB-KW"/>
</dbReference>
<dbReference type="EMBL" id="JXJN01024810">
    <property type="status" value="NOT_ANNOTATED_CDS"/>
    <property type="molecule type" value="Genomic_DNA"/>
</dbReference>
<reference evidence="3" key="2">
    <citation type="submission" date="2020-05" db="UniProtKB">
        <authorList>
            <consortium name="EnsemblMetazoa"/>
        </authorList>
    </citation>
    <scope>IDENTIFICATION</scope>
    <source>
        <strain evidence="3">IAEA</strain>
    </source>
</reference>
<dbReference type="Gene3D" id="4.10.640.10">
    <property type="entry name" value="Ribosomal protein S18"/>
    <property type="match status" value="1"/>
</dbReference>